<protein>
    <submittedName>
        <fullName evidence="4">Flavin-dependent oxidoreductase</fullName>
    </submittedName>
</protein>
<keyword evidence="2" id="KW-0503">Monooxygenase</keyword>
<feature type="domain" description="FAD-binding" evidence="3">
    <location>
        <begin position="2"/>
        <end position="169"/>
    </location>
</feature>
<proteinExistence type="predicted"/>
<dbReference type="SUPFAM" id="SSF51905">
    <property type="entry name" value="FAD/NAD(P)-binding domain"/>
    <property type="match status" value="1"/>
</dbReference>
<dbReference type="Gene3D" id="3.30.9.30">
    <property type="match status" value="1"/>
</dbReference>
<dbReference type="RefSeq" id="WP_213160552.1">
    <property type="nucleotide sequence ID" value="NZ_CP058214.1"/>
</dbReference>
<evidence type="ECO:0000313" key="4">
    <source>
        <dbReference type="EMBL" id="QPC43191.1"/>
    </source>
</evidence>
<dbReference type="InterPro" id="IPR002938">
    <property type="entry name" value="FAD-bd"/>
</dbReference>
<dbReference type="KEGG" id="kmn:HW532_11120"/>
<dbReference type="InterPro" id="IPR036188">
    <property type="entry name" value="FAD/NAD-bd_sf"/>
</dbReference>
<keyword evidence="1" id="KW-0560">Oxidoreductase</keyword>
<gene>
    <name evidence="4" type="ORF">HW532_11120</name>
</gene>
<dbReference type="PANTHER" id="PTHR13789">
    <property type="entry name" value="MONOOXYGENASE"/>
    <property type="match status" value="1"/>
</dbReference>
<dbReference type="GO" id="GO:0071949">
    <property type="term" value="F:FAD binding"/>
    <property type="evidence" value="ECO:0007669"/>
    <property type="project" value="InterPro"/>
</dbReference>
<organism evidence="4 5">
    <name type="scientific">Kaustia mangrovi</name>
    <dbReference type="NCBI Taxonomy" id="2593653"/>
    <lineage>
        <taxon>Bacteria</taxon>
        <taxon>Pseudomonadati</taxon>
        <taxon>Pseudomonadota</taxon>
        <taxon>Alphaproteobacteria</taxon>
        <taxon>Hyphomicrobiales</taxon>
        <taxon>Parvibaculaceae</taxon>
        <taxon>Kaustia</taxon>
    </lineage>
</organism>
<name>A0A7S8C4H9_9HYPH</name>
<feature type="domain" description="FAD-binding" evidence="3">
    <location>
        <begin position="293"/>
        <end position="358"/>
    </location>
</feature>
<dbReference type="Gene3D" id="3.50.50.60">
    <property type="entry name" value="FAD/NAD(P)-binding domain"/>
    <property type="match status" value="1"/>
</dbReference>
<dbReference type="PANTHER" id="PTHR13789:SF268">
    <property type="entry name" value="5-METHYLPHENAZINE-1-CARBOXYLATE 1-MONOOXYGENASE"/>
    <property type="match status" value="1"/>
</dbReference>
<accession>A0A7S8C4H9</accession>
<sequence>MKAIVVGGGIGGLATALALHEKGIEAEIFEQSREVRELGVGINTLPHAIRELAAFGLLDALDRVAIRTHELIYTNRFGQEIWRELRGTDAGYDYPQFSIHRGKLQAVLHEAVLDRLGPERVRTGLRLSAFEQDDTGVTARFERRDGGAEEARGDILIGADGIHSTVRGTFYPDEGPPRWNGLMLWRGATWWPPFMTGRSMVIAGGMKAKLVLYPIYNDPARPGETLMNWAVVAKIGDRDTPPPRREDWSRPGKREELMPFVEGSFSGCVIDPVKLIEATEEFYEYPMCDRDPLKQWSFGRVTLLGDAAHPMYPVGSNGASQAVLDARFLADVLAHGGDPVAALKAYEAERLAKTADIVIQNRSGGPERVIDVIEERAPQGFADIGDVASPEELKAIVAGYQKMAGFDQSQVNR</sequence>
<dbReference type="Proteomes" id="UP000593594">
    <property type="component" value="Chromosome"/>
</dbReference>
<keyword evidence="5" id="KW-1185">Reference proteome</keyword>
<dbReference type="SUPFAM" id="SSF54373">
    <property type="entry name" value="FAD-linked reductases, C-terminal domain"/>
    <property type="match status" value="1"/>
</dbReference>
<evidence type="ECO:0000256" key="1">
    <source>
        <dbReference type="ARBA" id="ARBA00023002"/>
    </source>
</evidence>
<evidence type="ECO:0000313" key="5">
    <source>
        <dbReference type="Proteomes" id="UP000593594"/>
    </source>
</evidence>
<dbReference type="Pfam" id="PF01494">
    <property type="entry name" value="FAD_binding_3"/>
    <property type="match status" value="2"/>
</dbReference>
<dbReference type="PRINTS" id="PR00420">
    <property type="entry name" value="RNGMNOXGNASE"/>
</dbReference>
<dbReference type="NCBIfam" id="NF005720">
    <property type="entry name" value="PRK07538.1"/>
    <property type="match status" value="1"/>
</dbReference>
<evidence type="ECO:0000259" key="3">
    <source>
        <dbReference type="Pfam" id="PF01494"/>
    </source>
</evidence>
<reference evidence="4 5" key="1">
    <citation type="submission" date="2020-06" db="EMBL/GenBank/DDBJ databases">
        <title>Genome sequence of 2 isolates from Red Sea Mangroves.</title>
        <authorList>
            <person name="Sefrji F."/>
            <person name="Michoud G."/>
            <person name="Merlino G."/>
            <person name="Daffonchio D."/>
        </authorList>
    </citation>
    <scope>NUCLEOTIDE SEQUENCE [LARGE SCALE GENOMIC DNA]</scope>
    <source>
        <strain evidence="4 5">R1DC25</strain>
    </source>
</reference>
<evidence type="ECO:0000256" key="2">
    <source>
        <dbReference type="ARBA" id="ARBA00023033"/>
    </source>
</evidence>
<dbReference type="InterPro" id="IPR050493">
    <property type="entry name" value="FAD-dep_Monooxygenase_BioMet"/>
</dbReference>
<dbReference type="EMBL" id="CP058214">
    <property type="protein sequence ID" value="QPC43191.1"/>
    <property type="molecule type" value="Genomic_DNA"/>
</dbReference>
<dbReference type="AlphaFoldDB" id="A0A7S8C4H9"/>
<dbReference type="GO" id="GO:0004497">
    <property type="term" value="F:monooxygenase activity"/>
    <property type="evidence" value="ECO:0007669"/>
    <property type="project" value="UniProtKB-KW"/>
</dbReference>